<feature type="domain" description="Ig-like" evidence="1">
    <location>
        <begin position="271"/>
        <end position="322"/>
    </location>
</feature>
<feature type="domain" description="Ig-like" evidence="1">
    <location>
        <begin position="152"/>
        <end position="247"/>
    </location>
</feature>
<organism evidence="2 3">
    <name type="scientific">Neobacillus citreus</name>
    <dbReference type="NCBI Taxonomy" id="2833578"/>
    <lineage>
        <taxon>Bacteria</taxon>
        <taxon>Bacillati</taxon>
        <taxon>Bacillota</taxon>
        <taxon>Bacilli</taxon>
        <taxon>Bacillales</taxon>
        <taxon>Bacillaceae</taxon>
        <taxon>Neobacillus</taxon>
    </lineage>
</organism>
<protein>
    <submittedName>
        <fullName evidence="2">Ig-like domain repeat protein</fullName>
    </submittedName>
</protein>
<sequence>MASAGSQAAGSNVEINNTSLQTAAVTESVYPDDLEGPVLGTVNLSASEVNVGDNLVVTADVTDEQSGVQSVSGYMVSPGNSWRILDFKYDDQTKKWTATYPITETMEPGVWTLSDIELSDKAGNYVGKTVNQSFTVLNASGDYTRPVLNSLVLSTNEVSLGETIVFTADAQDDQSGVESVSAFFHSSSTDLNEPSGSGYVDFTYDEASGKWVGKYTITKKDKPGQWMVDQVMIRDKAGNSTYASSNKTFTVNNPDADYTAPVLETATMTSGTVTVGDEIKIKVKAHDDKSGIARIYALLYDQNHMNGRSVELHYDQNNSEWVGSYVVGPRDQSGEWAIDSLQLEDNVGNVMWVTPPGLTVTIDNPNADFIGPVISNITLNKASVNVGERVTVTADVKDDKSGVKNVYAFLNNETFGATKYLEFRYDAATQKWTGSFEIMDTTPAGEWTVQIQAADKAYNHSSVTWDKTFTVVNPEGDYTGPVVKSLEVSPSVMNAGEKATFTAEVQDDQSGVGSVWFYSEYFGMIDFKRDSTTGKWVSNVTVPTNIPDGAELYFNVGTFDLKGNYGEGPIDQPFIVNNPNGDYTAPVVDQFDLSAATVEAGDSFELKAKVSDDKSGVKTVKASFGYYGEMSGVNLTYDAATDAWTGTYNVSKYENPGEWAIYLWVEDQNGNMDNVAMDQTVTITNEAEDRNAPIIEGIEITPSTVNNGGEVTVSFSAIDNESGISYVKAQILSDPYGYNGETTIPLTYDSAKNKWVGKYQVKENDPDGQIEVFITASDKFFNNTYKSGYFHINNPEGDTEAPYTEYVKASASSANVGDSVHFEAKISDDKSGVKSATIHVGVSESDMGYSIPLTYDAAKDVWSVDYQIPAYAIAGLNQISLETVDNAGNRTYDYSSNDLKLWIFNEQPDTEGPIIEGLKVTPSQAVVGDKVEVKVQARDDYSGVSDAMAYLYYADWPKSSHYYYDEAKEIVLTFDAGQNAWIGTFTVKPTDLLGNWHVDVIVRDKAGIPTYADNTGKFTIVNNVVKSPKYDDAQWYYSQNNYYNAVYLAGAALAEGDARLEVQEFMNTAAKALLDAAATMSSVDAENAYQ</sequence>
<dbReference type="EMBL" id="JAGYPE020000097">
    <property type="protein sequence ID" value="MCH6269404.1"/>
    <property type="molecule type" value="Genomic_DNA"/>
</dbReference>
<keyword evidence="3" id="KW-1185">Reference proteome</keyword>
<dbReference type="Pfam" id="PF12245">
    <property type="entry name" value="Big_3_2"/>
    <property type="match status" value="5"/>
</dbReference>
<feature type="domain" description="Ig-like" evidence="1">
    <location>
        <begin position="825"/>
        <end position="891"/>
    </location>
</feature>
<feature type="non-terminal residue" evidence="2">
    <location>
        <position position="1090"/>
    </location>
</feature>
<gene>
    <name evidence="2" type="ORF">KHB02_028135</name>
</gene>
<evidence type="ECO:0000313" key="3">
    <source>
        <dbReference type="Proteomes" id="UP000677265"/>
    </source>
</evidence>
<dbReference type="Proteomes" id="UP000677265">
    <property type="component" value="Unassembled WGS sequence"/>
</dbReference>
<dbReference type="AlphaFoldDB" id="A0A9J6N0G4"/>
<reference evidence="2 3" key="1">
    <citation type="submission" date="2022-03" db="EMBL/GenBank/DDBJ databases">
        <title>Novel Bacillus species.</title>
        <authorList>
            <person name="Liu G."/>
        </authorList>
    </citation>
    <scope>NUCLEOTIDE SEQUENCE [LARGE SCALE GENOMIC DNA]</scope>
    <source>
        <strain evidence="2 3">FJAT-50051</strain>
    </source>
</reference>
<accession>A0A9J6N0G4</accession>
<feature type="domain" description="Ig-like" evidence="1">
    <location>
        <begin position="390"/>
        <end position="464"/>
    </location>
</feature>
<dbReference type="InterPro" id="IPR022038">
    <property type="entry name" value="Ig-like_bact"/>
</dbReference>
<name>A0A9J6N0G4_9BACI</name>
<feature type="domain" description="Ig-like" evidence="1">
    <location>
        <begin position="54"/>
        <end position="134"/>
    </location>
</feature>
<evidence type="ECO:0000313" key="2">
    <source>
        <dbReference type="EMBL" id="MCH6269404.1"/>
    </source>
</evidence>
<evidence type="ECO:0000259" key="1">
    <source>
        <dbReference type="Pfam" id="PF12245"/>
    </source>
</evidence>
<comment type="caution">
    <text evidence="2">The sequence shown here is derived from an EMBL/GenBank/DDBJ whole genome shotgun (WGS) entry which is preliminary data.</text>
</comment>
<dbReference type="Gene3D" id="2.60.40.4140">
    <property type="match status" value="1"/>
</dbReference>
<proteinExistence type="predicted"/>